<keyword evidence="2" id="KW-1185">Reference proteome</keyword>
<protein>
    <submittedName>
        <fullName evidence="1">Uncharacterized protein</fullName>
    </submittedName>
</protein>
<dbReference type="KEGG" id="bsto:C0V70_16805"/>
<reference evidence="1 2" key="1">
    <citation type="submission" date="2018-01" db="EMBL/GenBank/DDBJ databases">
        <title>Complete genome sequence of Bacteriovorax stolpii DSM12778.</title>
        <authorList>
            <person name="Tang B."/>
            <person name="Chang J."/>
        </authorList>
    </citation>
    <scope>NUCLEOTIDE SEQUENCE [LARGE SCALE GENOMIC DNA]</scope>
    <source>
        <strain evidence="1 2">DSM 12778</strain>
    </source>
</reference>
<organism evidence="1 2">
    <name type="scientific">Bacteriovorax stolpii</name>
    <name type="common">Bdellovibrio stolpii</name>
    <dbReference type="NCBI Taxonomy" id="960"/>
    <lineage>
        <taxon>Bacteria</taxon>
        <taxon>Pseudomonadati</taxon>
        <taxon>Bdellovibrionota</taxon>
        <taxon>Bacteriovoracia</taxon>
        <taxon>Bacteriovoracales</taxon>
        <taxon>Bacteriovoracaceae</taxon>
        <taxon>Bacteriovorax</taxon>
    </lineage>
</organism>
<evidence type="ECO:0000313" key="1">
    <source>
        <dbReference type="EMBL" id="AUN99736.1"/>
    </source>
</evidence>
<dbReference type="RefSeq" id="WP_102245027.1">
    <property type="nucleotide sequence ID" value="NZ_CP025704.1"/>
</dbReference>
<dbReference type="Proteomes" id="UP000235584">
    <property type="component" value="Chromosome"/>
</dbReference>
<dbReference type="AlphaFoldDB" id="A0A2K9NW54"/>
<sequence length="132" mass="15790">MDIRLITVKEDFEKAFRILDQREYPLSFYEYTLKHDSFRNPQRLKLIGAFQDDECVGTISYKITPCPHLGRILEIQEMHQKNIKGYKVMMDFLDEIARDEECLSIKICKNKAERLDFSFLDRFETFLKKLIA</sequence>
<proteinExistence type="predicted"/>
<name>A0A2K9NW54_BACTC</name>
<evidence type="ECO:0000313" key="2">
    <source>
        <dbReference type="Proteomes" id="UP000235584"/>
    </source>
</evidence>
<dbReference type="EMBL" id="CP025704">
    <property type="protein sequence ID" value="AUN99736.1"/>
    <property type="molecule type" value="Genomic_DNA"/>
</dbReference>
<accession>A0A2K9NW54</accession>
<gene>
    <name evidence="1" type="ORF">C0V70_16805</name>
</gene>